<dbReference type="AlphaFoldDB" id="A0A3B0XZS9"/>
<sequence length="74" mass="8153">MRVLLKRAFLMALSVVGASVFLSACSSDGDKRPEYMDAYSMQALEIPPRLTKPDTGNAVKLPEPANRKNRPDCN</sequence>
<evidence type="ECO:0008006" key="3">
    <source>
        <dbReference type="Google" id="ProtNLM"/>
    </source>
</evidence>
<accession>A0A3B0XZS9</accession>
<feature type="region of interest" description="Disordered" evidence="1">
    <location>
        <begin position="49"/>
        <end position="74"/>
    </location>
</feature>
<reference evidence="2" key="1">
    <citation type="submission" date="2018-06" db="EMBL/GenBank/DDBJ databases">
        <authorList>
            <person name="Zhirakovskaya E."/>
        </authorList>
    </citation>
    <scope>NUCLEOTIDE SEQUENCE</scope>
</reference>
<dbReference type="EMBL" id="UOFJ01000731">
    <property type="protein sequence ID" value="VAW73905.1"/>
    <property type="molecule type" value="Genomic_DNA"/>
</dbReference>
<protein>
    <recommendedName>
        <fullName evidence="3">Lipoprotein</fullName>
    </recommendedName>
</protein>
<evidence type="ECO:0000313" key="2">
    <source>
        <dbReference type="EMBL" id="VAW73905.1"/>
    </source>
</evidence>
<proteinExistence type="predicted"/>
<name>A0A3B0XZS9_9ZZZZ</name>
<evidence type="ECO:0000256" key="1">
    <source>
        <dbReference type="SAM" id="MobiDB-lite"/>
    </source>
</evidence>
<organism evidence="2">
    <name type="scientific">hydrothermal vent metagenome</name>
    <dbReference type="NCBI Taxonomy" id="652676"/>
    <lineage>
        <taxon>unclassified sequences</taxon>
        <taxon>metagenomes</taxon>
        <taxon>ecological metagenomes</taxon>
    </lineage>
</organism>
<feature type="compositionally biased region" description="Basic and acidic residues" evidence="1">
    <location>
        <begin position="65"/>
        <end position="74"/>
    </location>
</feature>
<gene>
    <name evidence="2" type="ORF">MNBD_GAMMA10-284</name>
</gene>
<dbReference type="PROSITE" id="PS51257">
    <property type="entry name" value="PROKAR_LIPOPROTEIN"/>
    <property type="match status" value="1"/>
</dbReference>